<dbReference type="InterPro" id="IPR043128">
    <property type="entry name" value="Rev_trsase/Diguanyl_cyclase"/>
</dbReference>
<dbReference type="PROSITE" id="PS50878">
    <property type="entry name" value="RT_POL"/>
    <property type="match status" value="1"/>
</dbReference>
<reference evidence="2" key="1">
    <citation type="submission" date="2021-03" db="EMBL/GenBank/DDBJ databases">
        <title>Draft genome sequence of rust myrtle Austropuccinia psidii MF-1, a brazilian biotype.</title>
        <authorList>
            <person name="Quecine M.C."/>
            <person name="Pachon D.M.R."/>
            <person name="Bonatelli M.L."/>
            <person name="Correr F.H."/>
            <person name="Franceschini L.M."/>
            <person name="Leite T.F."/>
            <person name="Margarido G.R.A."/>
            <person name="Almeida C.A."/>
            <person name="Ferrarezi J.A."/>
            <person name="Labate C.A."/>
        </authorList>
    </citation>
    <scope>NUCLEOTIDE SEQUENCE</scope>
    <source>
        <strain evidence="2">MF-1</strain>
    </source>
</reference>
<dbReference type="Gene3D" id="3.10.10.10">
    <property type="entry name" value="HIV Type 1 Reverse Transcriptase, subunit A, domain 1"/>
    <property type="match status" value="1"/>
</dbReference>
<dbReference type="CDD" id="cd01647">
    <property type="entry name" value="RT_LTR"/>
    <property type="match status" value="1"/>
</dbReference>
<dbReference type="PANTHER" id="PTHR24559:SF440">
    <property type="entry name" value="RIBONUCLEASE H"/>
    <property type="match status" value="1"/>
</dbReference>
<dbReference type="SUPFAM" id="SSF56672">
    <property type="entry name" value="DNA/RNA polymerases"/>
    <property type="match status" value="1"/>
</dbReference>
<dbReference type="InterPro" id="IPR053134">
    <property type="entry name" value="RNA-dir_DNA_polymerase"/>
</dbReference>
<dbReference type="InterPro" id="IPR043502">
    <property type="entry name" value="DNA/RNA_pol_sf"/>
</dbReference>
<sequence>MDLPASAYHDSLEELWDEEEEPEEIETMINVVSFSYHQYLDVLSKVKEEKLPPHRACNNHIELEQSLPPVGLIYSLSNQDSNTLRAYISEILEKAFILQSSSSTGAPVLFAKTKDGGLRLCVDYRKLNGVTRKIKYLVPPMNQLLTVFNGSSIFPKIDLNGAYNLLRIKEGEENLTCFGTKYGRYEYLVMPFGITNAPASLKNLFNDIFYDLLDVSVVVYFDNIMVFSKSEEEHVTHVSTALSRLRANNLFAKASNCLSDVLSVEYLGYIFSSQKLKINQAKSSKFSIGLLQETSSIFNNSLDWTTFTALSSRNIQIKLVHSQVSSRKIPIFPSMRKHLYSLINSKTLSPLLQSFPTLVLLYPPF</sequence>
<name>A0A9Q3BA40_9BASI</name>
<organism evidence="2 3">
    <name type="scientific">Austropuccinia psidii MF-1</name>
    <dbReference type="NCBI Taxonomy" id="1389203"/>
    <lineage>
        <taxon>Eukaryota</taxon>
        <taxon>Fungi</taxon>
        <taxon>Dikarya</taxon>
        <taxon>Basidiomycota</taxon>
        <taxon>Pucciniomycotina</taxon>
        <taxon>Pucciniomycetes</taxon>
        <taxon>Pucciniales</taxon>
        <taxon>Sphaerophragmiaceae</taxon>
        <taxon>Austropuccinia</taxon>
    </lineage>
</organism>
<dbReference type="PANTHER" id="PTHR24559">
    <property type="entry name" value="TRANSPOSON TY3-I GAG-POL POLYPROTEIN"/>
    <property type="match status" value="1"/>
</dbReference>
<evidence type="ECO:0000313" key="3">
    <source>
        <dbReference type="Proteomes" id="UP000765509"/>
    </source>
</evidence>
<keyword evidence="3" id="KW-1185">Reference proteome</keyword>
<evidence type="ECO:0000259" key="1">
    <source>
        <dbReference type="PROSITE" id="PS50878"/>
    </source>
</evidence>
<dbReference type="Proteomes" id="UP000765509">
    <property type="component" value="Unassembled WGS sequence"/>
</dbReference>
<accession>A0A9Q3BA40</accession>
<dbReference type="Pfam" id="PF00078">
    <property type="entry name" value="RVT_1"/>
    <property type="match status" value="1"/>
</dbReference>
<gene>
    <name evidence="2" type="ORF">O181_001072</name>
</gene>
<comment type="caution">
    <text evidence="2">The sequence shown here is derived from an EMBL/GenBank/DDBJ whole genome shotgun (WGS) entry which is preliminary data.</text>
</comment>
<dbReference type="InterPro" id="IPR000477">
    <property type="entry name" value="RT_dom"/>
</dbReference>
<evidence type="ECO:0000313" key="2">
    <source>
        <dbReference type="EMBL" id="MBW0461357.1"/>
    </source>
</evidence>
<protein>
    <recommendedName>
        <fullName evidence="1">Reverse transcriptase domain-containing protein</fullName>
    </recommendedName>
</protein>
<dbReference type="EMBL" id="AVOT02000147">
    <property type="protein sequence ID" value="MBW0461357.1"/>
    <property type="molecule type" value="Genomic_DNA"/>
</dbReference>
<dbReference type="OrthoDB" id="2286242at2759"/>
<proteinExistence type="predicted"/>
<dbReference type="Gene3D" id="3.30.70.270">
    <property type="match status" value="1"/>
</dbReference>
<dbReference type="AlphaFoldDB" id="A0A9Q3BA40"/>
<feature type="domain" description="Reverse transcriptase" evidence="1">
    <location>
        <begin position="92"/>
        <end position="271"/>
    </location>
</feature>